<dbReference type="NCBIfam" id="TIGR00163">
    <property type="entry name" value="PS_decarb"/>
    <property type="match status" value="1"/>
</dbReference>
<evidence type="ECO:0000256" key="4">
    <source>
        <dbReference type="ARBA" id="ARBA00022516"/>
    </source>
</evidence>
<evidence type="ECO:0000313" key="12">
    <source>
        <dbReference type="EMBL" id="OAJ36884.1"/>
    </source>
</evidence>
<reference evidence="12 13" key="1">
    <citation type="submission" date="2006-10" db="EMBL/GenBank/DDBJ databases">
        <title>The Genome Sequence of Batrachochytrium dendrobatidis JEL423.</title>
        <authorList>
            <consortium name="The Broad Institute Genome Sequencing Platform"/>
            <person name="Birren B."/>
            <person name="Lander E."/>
            <person name="Galagan J."/>
            <person name="Cuomo C."/>
            <person name="Devon K."/>
            <person name="Jaffe D."/>
            <person name="Butler J."/>
            <person name="Alvarez P."/>
            <person name="Gnerre S."/>
            <person name="Grabherr M."/>
            <person name="Kleber M."/>
            <person name="Mauceli E."/>
            <person name="Brockman W."/>
            <person name="Young S."/>
            <person name="LaButti K."/>
            <person name="Sykes S."/>
            <person name="DeCaprio D."/>
            <person name="Crawford M."/>
            <person name="Koehrsen M."/>
            <person name="Engels R."/>
            <person name="Montgomery P."/>
            <person name="Pearson M."/>
            <person name="Howarth C."/>
            <person name="Larson L."/>
            <person name="White J."/>
            <person name="O'Leary S."/>
            <person name="Kodira C."/>
            <person name="Zeng Q."/>
            <person name="Yandava C."/>
            <person name="Alvarado L."/>
            <person name="Longcore J."/>
            <person name="James T."/>
        </authorList>
    </citation>
    <scope>NUCLEOTIDE SEQUENCE [LARGE SCALE GENOMIC DNA]</scope>
    <source>
        <strain evidence="12 13">JEL423</strain>
    </source>
</reference>
<dbReference type="EC" id="4.1.1.65" evidence="3"/>
<dbReference type="eggNOG" id="KOG2420">
    <property type="taxonomic scope" value="Eukaryota"/>
</dbReference>
<reference evidence="12 13" key="2">
    <citation type="submission" date="2016-05" db="EMBL/GenBank/DDBJ databases">
        <title>Lineage-specific infection strategies underlie the spectrum of fungal disease in amphibians.</title>
        <authorList>
            <person name="Cuomo C.A."/>
            <person name="Farrer R.A."/>
            <person name="James T."/>
            <person name="Longcore J."/>
            <person name="Birren B."/>
        </authorList>
    </citation>
    <scope>NUCLEOTIDE SEQUENCE [LARGE SCALE GENOMIC DNA]</scope>
    <source>
        <strain evidence="12 13">JEL423</strain>
    </source>
</reference>
<dbReference type="EMBL" id="DS022300">
    <property type="protein sequence ID" value="OAJ36884.1"/>
    <property type="molecule type" value="Genomic_DNA"/>
</dbReference>
<keyword evidence="5" id="KW-0210">Decarboxylase</keyword>
<evidence type="ECO:0000256" key="5">
    <source>
        <dbReference type="ARBA" id="ARBA00022793"/>
    </source>
</evidence>
<protein>
    <recommendedName>
        <fullName evidence="3">phosphatidylserine decarboxylase</fullName>
        <ecNumber evidence="3">4.1.1.65</ecNumber>
    </recommendedName>
</protein>
<dbReference type="InterPro" id="IPR033177">
    <property type="entry name" value="PSD-B"/>
</dbReference>
<keyword evidence="7" id="KW-0594">Phospholipid biosynthesis</keyword>
<accession>A0A177WB18</accession>
<dbReference type="Pfam" id="PF02666">
    <property type="entry name" value="PS_Dcarbxylase"/>
    <property type="match status" value="1"/>
</dbReference>
<evidence type="ECO:0000313" key="13">
    <source>
        <dbReference type="Proteomes" id="UP000077115"/>
    </source>
</evidence>
<comment type="cofactor">
    <cofactor evidence="1">
        <name>pyruvate</name>
        <dbReference type="ChEBI" id="CHEBI:15361"/>
    </cofactor>
</comment>
<evidence type="ECO:0000256" key="2">
    <source>
        <dbReference type="ARBA" id="ARBA00005189"/>
    </source>
</evidence>
<dbReference type="VEuPathDB" id="FungiDB:BDEG_20994"/>
<dbReference type="UniPathway" id="UPA00558"/>
<organism evidence="12 13">
    <name type="scientific">Batrachochytrium dendrobatidis (strain JEL423)</name>
    <dbReference type="NCBI Taxonomy" id="403673"/>
    <lineage>
        <taxon>Eukaryota</taxon>
        <taxon>Fungi</taxon>
        <taxon>Fungi incertae sedis</taxon>
        <taxon>Chytridiomycota</taxon>
        <taxon>Chytridiomycota incertae sedis</taxon>
        <taxon>Chytridiomycetes</taxon>
        <taxon>Rhizophydiales</taxon>
        <taxon>Rhizophydiales incertae sedis</taxon>
        <taxon>Batrachochytrium</taxon>
    </lineage>
</organism>
<evidence type="ECO:0000256" key="11">
    <source>
        <dbReference type="ARBA" id="ARBA00024326"/>
    </source>
</evidence>
<dbReference type="InterPro" id="IPR003817">
    <property type="entry name" value="PS_Dcarbxylase"/>
</dbReference>
<dbReference type="OrthoDB" id="4330at2759"/>
<proteinExistence type="predicted"/>
<gene>
    <name evidence="12" type="ORF">BDEG_20994</name>
</gene>
<evidence type="ECO:0000256" key="8">
    <source>
        <dbReference type="ARBA" id="ARBA00023239"/>
    </source>
</evidence>
<keyword evidence="8" id="KW-0456">Lyase</keyword>
<comment type="pathway">
    <text evidence="11">Phospholipid metabolism; phosphatidylethanolamine biosynthesis.</text>
</comment>
<dbReference type="Proteomes" id="UP000077115">
    <property type="component" value="Unassembled WGS sequence"/>
</dbReference>
<dbReference type="PANTHER" id="PTHR10067">
    <property type="entry name" value="PHOSPHATIDYLSERINE DECARBOXYLASE"/>
    <property type="match status" value="1"/>
</dbReference>
<keyword evidence="10" id="KW-0670">Pyruvate</keyword>
<evidence type="ECO:0000256" key="3">
    <source>
        <dbReference type="ARBA" id="ARBA00012243"/>
    </source>
</evidence>
<evidence type="ECO:0000256" key="1">
    <source>
        <dbReference type="ARBA" id="ARBA00001928"/>
    </source>
</evidence>
<dbReference type="GO" id="GO:0005739">
    <property type="term" value="C:mitochondrion"/>
    <property type="evidence" value="ECO:0007669"/>
    <property type="project" value="TreeGrafter"/>
</dbReference>
<dbReference type="PANTHER" id="PTHR10067:SF6">
    <property type="entry name" value="PHOSPHATIDYLSERINE DECARBOXYLASE PROENZYME, MITOCHONDRIAL"/>
    <property type="match status" value="1"/>
</dbReference>
<name>A0A177WB18_BATDL</name>
<evidence type="ECO:0000256" key="10">
    <source>
        <dbReference type="ARBA" id="ARBA00023317"/>
    </source>
</evidence>
<evidence type="ECO:0000256" key="9">
    <source>
        <dbReference type="ARBA" id="ARBA00023264"/>
    </source>
</evidence>
<dbReference type="GO" id="GO:0004609">
    <property type="term" value="F:phosphatidylserine decarboxylase activity"/>
    <property type="evidence" value="ECO:0007669"/>
    <property type="project" value="UniProtKB-EC"/>
</dbReference>
<evidence type="ECO:0000256" key="6">
    <source>
        <dbReference type="ARBA" id="ARBA00023098"/>
    </source>
</evidence>
<dbReference type="STRING" id="403673.A0A177WB18"/>
<dbReference type="GO" id="GO:0006646">
    <property type="term" value="P:phosphatidylethanolamine biosynthetic process"/>
    <property type="evidence" value="ECO:0007669"/>
    <property type="project" value="UniProtKB-UniPathway"/>
</dbReference>
<sequence>MAKCITSIKQSTRLNSLAFPFIGRISRSTLDGVIMTPIRQWHLGYSKYTQYPMHGQYQPFHSSKIATESKPQYNQDHQKQDHREESTYEKYWNAWKNTKTEYYALPISIGITWIAVQHFMNIRRSLDANQTSEDKSHVEPTGPFWVHVYTCLPFRAISRAWGWMNNLTVPEYLRSPLFTLYSKAFGCNLDEMLEPDLNTYPNLAEFFYRELKAGTRPIAGPEKAMLVSPADGRILHFGPVDSNGCIEQVKGISYPVKALLGPSALFADSQSISPSKGNSFFQIVIYLAPGDYHRFHSPVDWTVSNVRHFAADLFSVSPKLAAKMGNLFAVNERVVMVGTWKYGSFFMIPVGATNVGSIRINMCPVSFISRQIELFCFG</sequence>
<comment type="pathway">
    <text evidence="2">Lipid metabolism.</text>
</comment>
<keyword evidence="4" id="KW-0444">Lipid biosynthesis</keyword>
<keyword evidence="6" id="KW-0443">Lipid metabolism</keyword>
<dbReference type="AlphaFoldDB" id="A0A177WB18"/>
<evidence type="ECO:0000256" key="7">
    <source>
        <dbReference type="ARBA" id="ARBA00023209"/>
    </source>
</evidence>
<keyword evidence="9" id="KW-1208">Phospholipid metabolism</keyword>